<gene>
    <name evidence="2" type="ORF">GCM10007362_36410</name>
</gene>
<sequence>MKYTDNDTLLLPADLNEILEDFGSLLENHTGFKDRESIYGSYKRNRKSLLVIFPLKVHPIHGITGLRAYEKYDDNGYVSKYEYRWMIIVPKQGIQLHHIISWGNEPHDDPDTPEEYRVNSEPHHHHYDPENRKNRCDNWDVRCLRDAFEFVKTYIESGEPYTGHR</sequence>
<accession>A0ABQ2A0S8</accession>
<feature type="region of interest" description="Disordered" evidence="1">
    <location>
        <begin position="107"/>
        <end position="131"/>
    </location>
</feature>
<reference evidence="3" key="1">
    <citation type="journal article" date="2019" name="Int. J. Syst. Evol. Microbiol.">
        <title>The Global Catalogue of Microorganisms (GCM) 10K type strain sequencing project: providing services to taxonomists for standard genome sequencing and annotation.</title>
        <authorList>
            <consortium name="The Broad Institute Genomics Platform"/>
            <consortium name="The Broad Institute Genome Sequencing Center for Infectious Disease"/>
            <person name="Wu L."/>
            <person name="Ma J."/>
        </authorList>
    </citation>
    <scope>NUCLEOTIDE SEQUENCE [LARGE SCALE GENOMIC DNA]</scope>
    <source>
        <strain evidence="3">CCM 8702</strain>
    </source>
</reference>
<dbReference type="Proteomes" id="UP000605427">
    <property type="component" value="Unassembled WGS sequence"/>
</dbReference>
<evidence type="ECO:0000313" key="3">
    <source>
        <dbReference type="Proteomes" id="UP000605427"/>
    </source>
</evidence>
<dbReference type="EMBL" id="BMDD01000004">
    <property type="protein sequence ID" value="GGH83489.1"/>
    <property type="molecule type" value="Genomic_DNA"/>
</dbReference>
<proteinExistence type="predicted"/>
<keyword evidence="3" id="KW-1185">Reference proteome</keyword>
<evidence type="ECO:0000256" key="1">
    <source>
        <dbReference type="SAM" id="MobiDB-lite"/>
    </source>
</evidence>
<evidence type="ECO:0000313" key="2">
    <source>
        <dbReference type="EMBL" id="GGH83489.1"/>
    </source>
</evidence>
<protein>
    <recommendedName>
        <fullName evidence="4">HNH endonuclease</fullName>
    </recommendedName>
</protein>
<dbReference type="RefSeq" id="WP_172246085.1">
    <property type="nucleotide sequence ID" value="NZ_BMDD01000004.1"/>
</dbReference>
<organism evidence="2 3">
    <name type="scientific">Saccharibacillus endophyticus</name>
    <dbReference type="NCBI Taxonomy" id="2060666"/>
    <lineage>
        <taxon>Bacteria</taxon>
        <taxon>Bacillati</taxon>
        <taxon>Bacillota</taxon>
        <taxon>Bacilli</taxon>
        <taxon>Bacillales</taxon>
        <taxon>Paenibacillaceae</taxon>
        <taxon>Saccharibacillus</taxon>
    </lineage>
</organism>
<evidence type="ECO:0008006" key="4">
    <source>
        <dbReference type="Google" id="ProtNLM"/>
    </source>
</evidence>
<comment type="caution">
    <text evidence="2">The sequence shown here is derived from an EMBL/GenBank/DDBJ whole genome shotgun (WGS) entry which is preliminary data.</text>
</comment>
<name>A0ABQ2A0S8_9BACL</name>